<keyword evidence="10" id="KW-0090">Biological rhythms</keyword>
<dbReference type="InterPro" id="IPR031693">
    <property type="entry name" value="Sin3_C"/>
</dbReference>
<dbReference type="EMBL" id="VTPC01003991">
    <property type="protein sequence ID" value="KAF2897657.1"/>
    <property type="molecule type" value="Genomic_DNA"/>
</dbReference>
<comment type="subcellular location">
    <subcellularLocation>
        <location evidence="1">Nucleus</location>
        <location evidence="1">Nucleolus</location>
    </subcellularLocation>
</comment>
<keyword evidence="9" id="KW-0175">Coiled coil</keyword>
<evidence type="ECO:0000256" key="7">
    <source>
        <dbReference type="ARBA" id="ARBA00022990"/>
    </source>
</evidence>
<protein>
    <recommendedName>
        <fullName evidence="15">Paired amphipathic helix protein Sin3a</fullName>
    </recommendedName>
    <alternativeName>
        <fullName evidence="16">Histone deacetylase complex subunit Sin3a</fullName>
    </alternativeName>
    <alternativeName>
        <fullName evidence="17">Transcriptional corepressor Sin3a</fullName>
    </alternativeName>
</protein>
<dbReference type="PANTHER" id="PTHR12346">
    <property type="entry name" value="SIN3B-RELATED"/>
    <property type="match status" value="1"/>
</dbReference>
<gene>
    <name evidence="21" type="ORF">ILUMI_08524</name>
</gene>
<dbReference type="Pfam" id="PF08295">
    <property type="entry name" value="Sin3_corepress"/>
    <property type="match status" value="1"/>
</dbReference>
<evidence type="ECO:0000256" key="6">
    <source>
        <dbReference type="ARBA" id="ARBA00022843"/>
    </source>
</evidence>
<comment type="caution">
    <text evidence="21">The sequence shown here is derived from an EMBL/GenBank/DDBJ whole genome shotgun (WGS) entry which is preliminary data.</text>
</comment>
<keyword evidence="12 18" id="KW-0539">Nucleus</keyword>
<feature type="domain" description="Histone deacetylase interacting" evidence="20">
    <location>
        <begin position="580"/>
        <end position="680"/>
    </location>
</feature>
<feature type="region of interest" description="Disordered" evidence="19">
    <location>
        <begin position="403"/>
        <end position="473"/>
    </location>
</feature>
<keyword evidence="8" id="KW-0805">Transcription regulation</keyword>
<evidence type="ECO:0000256" key="2">
    <source>
        <dbReference type="ARBA" id="ARBA00022491"/>
    </source>
</evidence>
<sequence length="1361" mass="154460">MKRLRVDETIKDTTGPPIGNLYRQALPNATPTIAYSSSGTVKVVGEGMQSSLYPPAPPVSYGAMPAAAAPHSGKPQAIQPLSVGAHSQMRTKGASPPTASLQGPQQQQQQQQSPGSSSFQRLKVEDALSYLDLVKFKFGSQPQVYNDFLDIMKEFKSQSIDTPGVIQRVSNLFRGYPELIVGFNTFLPPGYKIEVQRNEQGYAFQVSVSMPSPTGTMTPDPQQQKPATILCGSGTIIHSNMTSQGPPANLTSSQALPLSSHVPSVTPQAPPPANVLHHLPNYGGNTPIHNNSTHNALTLSAAHAAVTQALQGHGETPQNQPVEFNHAINYVNKIKNRFQGQPEKYKRFLEILHTYQKEQRTLKESSSGGGAGKHLTEQEVYSQVAKLFENQSDLLAEFGQFLPDATSHTSPPPLSEHPSLAKKQPTKQPYRDHMLERNISHKPGHISSQIKRSPPYPSLLHRDAPPPKKHKMTSCRDVTLAEAGKYGTLNDYAFFDKVRKALRSPEVYNNFLRCLTLFNQEIVSKSELVQLVTPFLGKFPELLRWFREFLGQGENEPVPYNVTRVERPQGDHAIDIDLATAKRLGASYCVIPSSQEPQKCSGRTQLCKEVLNDQWVSFPTWSEDSTFVSSRKTQYEEYMYRCEDERFELDVVIETNASTIRVLEGVQKKLGRMSPDEMSRFRLDDCLGGNSPVLHQRALKRIYGDKAQDIIDGLKRNPAVAVPVVLRRLKAKEEEWREAQKGFNKIWREQNEKYYLKSLDHQGINFKQNDVKALRSKSLFNEIETLFDERHEQNEEGGSESMEPHLIIPYRDRTILDDAANLLIHHVKRQTGIQKGEKRRIKHILRQFVPDLFFHPRQQLSDDEREEDDEKEEAGDESPNSNSSLADMKPKVEGSSPGKSPARAASDGEASDIKGFNEAMDIKEEDVKVPLYAQTSDPDEAYTLFMANNNWYIFLRLHAILCERLAKMYERALVLAREEVTERLSRKESTAIALRLKPKPQIEIEDYYPAFLDMVKNLLDGNMDSNAYEDTLREMFGIHAYIAFTFDKVVQYAVRQLQHCVTERTAIGCMELFQKEHKKGAAGGPCATAHRRLHLELAYQRAAEIAVQEENCFRIFIYKRDCKMTIELLDTESEDPKKVEEAKKWSSYKERYADCTSTDNKIPRSPVYLNRNLRFKMKLNADKGNRHDNDTRKDEQNKRLEQNGPEEPSSSGSNEMKDVNPLEELEKKLNERSPPERNQTEHPGYDVSDETQCKFNSTDSKMLFTVNKDSYLYKHCAFKKARKSHPSVTKRLGSRFRSWLKRWTLANVSDTQSKQCTDWLMGRSEGVVPNRTRVVSNNDLTRSPYSPYNRYRVERLGEDAS</sequence>
<dbReference type="SUPFAM" id="SSF47762">
    <property type="entry name" value="PAH2 domain"/>
    <property type="match status" value="3"/>
</dbReference>
<dbReference type="GO" id="GO:0000122">
    <property type="term" value="P:negative regulation of transcription by RNA polymerase II"/>
    <property type="evidence" value="ECO:0007669"/>
    <property type="project" value="TreeGrafter"/>
</dbReference>
<feature type="compositionally biased region" description="Basic and acidic residues" evidence="19">
    <location>
        <begin position="1215"/>
        <end position="1244"/>
    </location>
</feature>
<evidence type="ECO:0000259" key="20">
    <source>
        <dbReference type="SMART" id="SM00761"/>
    </source>
</evidence>
<dbReference type="OrthoDB" id="10265969at2759"/>
<feature type="compositionally biased region" description="Basic and acidic residues" evidence="19">
    <location>
        <begin position="429"/>
        <end position="439"/>
    </location>
</feature>
<dbReference type="SMART" id="SM00761">
    <property type="entry name" value="HDAC_interact"/>
    <property type="match status" value="1"/>
</dbReference>
<feature type="compositionally biased region" description="Basic and acidic residues" evidence="19">
    <location>
        <begin position="1179"/>
        <end position="1201"/>
    </location>
</feature>
<evidence type="ECO:0000256" key="9">
    <source>
        <dbReference type="ARBA" id="ARBA00023054"/>
    </source>
</evidence>
<dbReference type="GO" id="GO:0048511">
    <property type="term" value="P:rhythmic process"/>
    <property type="evidence" value="ECO:0007669"/>
    <property type="project" value="UniProtKB-KW"/>
</dbReference>
<dbReference type="PROSITE" id="PS51477">
    <property type="entry name" value="PAH"/>
    <property type="match status" value="3"/>
</dbReference>
<evidence type="ECO:0000256" key="17">
    <source>
        <dbReference type="ARBA" id="ARBA00081271"/>
    </source>
</evidence>
<proteinExistence type="predicted"/>
<dbReference type="GO" id="GO:0070822">
    <property type="term" value="C:Sin3-type complex"/>
    <property type="evidence" value="ECO:0007669"/>
    <property type="project" value="TreeGrafter"/>
</dbReference>
<evidence type="ECO:0000256" key="13">
    <source>
        <dbReference type="ARBA" id="ARBA00056268"/>
    </source>
</evidence>
<dbReference type="GO" id="GO:0061629">
    <property type="term" value="F:RNA polymerase II-specific DNA-binding transcription factor binding"/>
    <property type="evidence" value="ECO:0007669"/>
    <property type="project" value="UniProtKB-ARBA"/>
</dbReference>
<keyword evidence="22" id="KW-1185">Reference proteome</keyword>
<dbReference type="GO" id="GO:0005730">
    <property type="term" value="C:nucleolus"/>
    <property type="evidence" value="ECO:0007669"/>
    <property type="project" value="UniProtKB-SubCell"/>
</dbReference>
<evidence type="ECO:0000256" key="19">
    <source>
        <dbReference type="SAM" id="MobiDB-lite"/>
    </source>
</evidence>
<dbReference type="InterPro" id="IPR036600">
    <property type="entry name" value="PAH_sf"/>
</dbReference>
<keyword evidence="4" id="KW-0597">Phosphoprotein</keyword>
<reference evidence="21" key="1">
    <citation type="submission" date="2019-08" db="EMBL/GenBank/DDBJ databases">
        <title>The genome of the North American firefly Photinus pyralis.</title>
        <authorList>
            <consortium name="Photinus pyralis genome working group"/>
            <person name="Fallon T.R."/>
            <person name="Sander Lower S.E."/>
            <person name="Weng J.-K."/>
        </authorList>
    </citation>
    <scope>NUCLEOTIDE SEQUENCE</scope>
    <source>
        <strain evidence="21">TRF0915ILg1</strain>
        <tissue evidence="21">Whole body</tissue>
    </source>
</reference>
<dbReference type="InterPro" id="IPR013194">
    <property type="entry name" value="HDAC_interact_dom"/>
</dbReference>
<evidence type="ECO:0000256" key="5">
    <source>
        <dbReference type="ARBA" id="ARBA00022737"/>
    </source>
</evidence>
<evidence type="ECO:0000256" key="10">
    <source>
        <dbReference type="ARBA" id="ARBA00023108"/>
    </source>
</evidence>
<evidence type="ECO:0000256" key="11">
    <source>
        <dbReference type="ARBA" id="ARBA00023163"/>
    </source>
</evidence>
<evidence type="ECO:0000256" key="16">
    <source>
        <dbReference type="ARBA" id="ARBA00075105"/>
    </source>
</evidence>
<feature type="compositionally biased region" description="Low complexity" evidence="19">
    <location>
        <begin position="1202"/>
        <end position="1214"/>
    </location>
</feature>
<keyword evidence="6" id="KW-0832">Ubl conjugation</keyword>
<dbReference type="FunFam" id="1.20.1160.11:FF:000004">
    <property type="entry name" value="Paired amphipathic helix protein Sin3a"/>
    <property type="match status" value="1"/>
</dbReference>
<dbReference type="InterPro" id="IPR039774">
    <property type="entry name" value="Sin3-like"/>
</dbReference>
<evidence type="ECO:0000256" key="8">
    <source>
        <dbReference type="ARBA" id="ARBA00023015"/>
    </source>
</evidence>
<feature type="region of interest" description="Disordered" evidence="19">
    <location>
        <begin position="856"/>
        <end position="911"/>
    </location>
</feature>
<keyword evidence="2" id="KW-0678">Repressor</keyword>
<evidence type="ECO:0000256" key="15">
    <source>
        <dbReference type="ARBA" id="ARBA00068512"/>
    </source>
</evidence>
<keyword evidence="3" id="KW-1017">Isopeptide bond</keyword>
<feature type="compositionally biased region" description="Acidic residues" evidence="19">
    <location>
        <begin position="861"/>
        <end position="876"/>
    </location>
</feature>
<feature type="region of interest" description="Disordered" evidence="19">
    <location>
        <begin position="84"/>
        <end position="119"/>
    </location>
</feature>
<feature type="compositionally biased region" description="Low complexity" evidence="19">
    <location>
        <begin position="102"/>
        <end position="118"/>
    </location>
</feature>
<name>A0A8K0GDB8_IGNLU</name>
<evidence type="ECO:0000256" key="1">
    <source>
        <dbReference type="ARBA" id="ARBA00004604"/>
    </source>
</evidence>
<evidence type="ECO:0000256" key="3">
    <source>
        <dbReference type="ARBA" id="ARBA00022499"/>
    </source>
</evidence>
<evidence type="ECO:0000256" key="4">
    <source>
        <dbReference type="ARBA" id="ARBA00022553"/>
    </source>
</evidence>
<evidence type="ECO:0000313" key="22">
    <source>
        <dbReference type="Proteomes" id="UP000801492"/>
    </source>
</evidence>
<keyword evidence="5" id="KW-0677">Repeat</keyword>
<dbReference type="Proteomes" id="UP000801492">
    <property type="component" value="Unassembled WGS sequence"/>
</dbReference>
<evidence type="ECO:0000256" key="18">
    <source>
        <dbReference type="PROSITE-ProRule" id="PRU00810"/>
    </source>
</evidence>
<keyword evidence="11" id="KW-0804">Transcription</keyword>
<dbReference type="Gene3D" id="1.20.1160.11">
    <property type="entry name" value="Paired amphipathic helix"/>
    <property type="match status" value="3"/>
</dbReference>
<keyword evidence="7" id="KW-0007">Acetylation</keyword>
<accession>A0A8K0GDB8</accession>
<dbReference type="FunFam" id="1.20.1160.11:FF:000001">
    <property type="entry name" value="Paired amphipathic helix protein Sin3"/>
    <property type="match status" value="1"/>
</dbReference>
<dbReference type="Pfam" id="PF02671">
    <property type="entry name" value="PAH"/>
    <property type="match status" value="3"/>
</dbReference>
<dbReference type="PANTHER" id="PTHR12346:SF0">
    <property type="entry name" value="SIN3A, ISOFORM G"/>
    <property type="match status" value="1"/>
</dbReference>
<comment type="subunit">
    <text evidence="14">Interacts with ARID4B, BRMS1L, HCFC1, HDAC1, HDAC2, MXI1, SAP30L, SAP130, SFPQ and TOPORS. Interacts with OGT (via TPRs 1-6); the interaction mediates transcriptional repression in parallel with histone deacetylase. Interacts with BAZ2A, MXD1, MXD3, MXD4, MBD2, DACH1, NCOR1, NR4A2, REST, RLIM, SAP30, SETDB1, SMYD2, and SUDS3. Interacts with PHF12 in a complex composed of HDAC1, PHF12 and SAP30. Interacts with TET1; the interaction recruits SIN3A to gene promoters. The large PER complex involved in the histone deacetylation is composed of at least HDAC1, PER2, SFPQ and SIN3A. Interacts with KLF11. Interacts with PPHLN1. Found in a complex with YY1, GON4L and HDAC1. Interacts (via PAH2) with FOXK1. Interacts with FOXK2. Found in a complex composed of at least SINHCAF, SIN3A, HDAC1, SAP30, RBBP4, OGT and TET1. Interacts with SINHCAF. Interacts with SPHK2.</text>
</comment>
<dbReference type="Pfam" id="PF16879">
    <property type="entry name" value="Sin3a_C"/>
    <property type="match status" value="1"/>
</dbReference>
<dbReference type="InterPro" id="IPR003822">
    <property type="entry name" value="PAH"/>
</dbReference>
<evidence type="ECO:0000256" key="14">
    <source>
        <dbReference type="ARBA" id="ARBA00061761"/>
    </source>
</evidence>
<dbReference type="GO" id="GO:0003714">
    <property type="term" value="F:transcription corepressor activity"/>
    <property type="evidence" value="ECO:0007669"/>
    <property type="project" value="InterPro"/>
</dbReference>
<comment type="function">
    <text evidence="13">Acts as a transcriptional repressor. Corepressor for REST. Interacts with MXI1 to repress MYC responsive genes and antagonize MYC oncogenic activities. Also interacts with MXD1-MAX heterodimers to repress transcription by tethering SIN3A to DNA. Acts cooperatively with OGT to repress transcription in parallel with histone deacetylation. Involved in the control of the circadian rhythms. Required for the transcriptional repression of circadian target genes, such as PER1, mediated by the large PER complex through histone deacetylation. Cooperates with FOXK1 to regulate cell cycle progression probably by repressing cell cycle inhibitor genes expression. Required for cortical neuron differentiation and callosal axon elongation.</text>
</comment>
<evidence type="ECO:0000313" key="21">
    <source>
        <dbReference type="EMBL" id="KAF2897657.1"/>
    </source>
</evidence>
<organism evidence="21 22">
    <name type="scientific">Ignelater luminosus</name>
    <name type="common">Cucubano</name>
    <name type="synonym">Pyrophorus luminosus</name>
    <dbReference type="NCBI Taxonomy" id="2038154"/>
    <lineage>
        <taxon>Eukaryota</taxon>
        <taxon>Metazoa</taxon>
        <taxon>Ecdysozoa</taxon>
        <taxon>Arthropoda</taxon>
        <taxon>Hexapoda</taxon>
        <taxon>Insecta</taxon>
        <taxon>Pterygota</taxon>
        <taxon>Neoptera</taxon>
        <taxon>Endopterygota</taxon>
        <taxon>Coleoptera</taxon>
        <taxon>Polyphaga</taxon>
        <taxon>Elateriformia</taxon>
        <taxon>Elateroidea</taxon>
        <taxon>Elateridae</taxon>
        <taxon>Agrypninae</taxon>
        <taxon>Pyrophorini</taxon>
        <taxon>Ignelater</taxon>
    </lineage>
</organism>
<evidence type="ECO:0000256" key="12">
    <source>
        <dbReference type="ARBA" id="ARBA00023242"/>
    </source>
</evidence>
<feature type="region of interest" description="Disordered" evidence="19">
    <location>
        <begin position="1178"/>
        <end position="1251"/>
    </location>
</feature>
<dbReference type="FunFam" id="1.20.1160.11:FF:000002">
    <property type="entry name" value="Paired amphipathic helix protein SIN3"/>
    <property type="match status" value="1"/>
</dbReference>